<protein>
    <submittedName>
        <fullName evidence="1">Uncharacterized protein</fullName>
    </submittedName>
</protein>
<accession>A0A139N9I8</accession>
<organism evidence="1 2">
    <name type="scientific">Streptococcus gordonii</name>
    <dbReference type="NCBI Taxonomy" id="1302"/>
    <lineage>
        <taxon>Bacteria</taxon>
        <taxon>Bacillati</taxon>
        <taxon>Bacillota</taxon>
        <taxon>Bacilli</taxon>
        <taxon>Lactobacillales</taxon>
        <taxon>Streptococcaceae</taxon>
        <taxon>Streptococcus</taxon>
    </lineage>
</organism>
<proteinExistence type="predicted"/>
<dbReference type="Proteomes" id="UP000070096">
    <property type="component" value="Unassembled WGS sequence"/>
</dbReference>
<sequence>MTDLLTTRNPDVGSVIFFPVNNLINFSKKVIPILLAKED</sequence>
<evidence type="ECO:0000313" key="2">
    <source>
        <dbReference type="Proteomes" id="UP000070096"/>
    </source>
</evidence>
<comment type="caution">
    <text evidence="1">The sequence shown here is derived from an EMBL/GenBank/DDBJ whole genome shotgun (WGS) entry which is preliminary data.</text>
</comment>
<dbReference type="EMBL" id="LQRC01000091">
    <property type="protein sequence ID" value="KXT72709.1"/>
    <property type="molecule type" value="Genomic_DNA"/>
</dbReference>
<reference evidence="1 2" key="1">
    <citation type="submission" date="2016-01" db="EMBL/GenBank/DDBJ databases">
        <title>Highly variable Streptococcus oralis are common among viridans streptococci isolated from primates.</title>
        <authorList>
            <person name="Denapaite D."/>
            <person name="Rieger M."/>
            <person name="Koendgen S."/>
            <person name="Brueckner R."/>
            <person name="Ochigava I."/>
            <person name="Kappeler P."/>
            <person name="Maetz-Rensing K."/>
            <person name="Leendertz F."/>
            <person name="Hakenbeck R."/>
        </authorList>
    </citation>
    <scope>NUCLEOTIDE SEQUENCE [LARGE SCALE GENOMIC DNA]</scope>
    <source>
        <strain evidence="1 2">DD07</strain>
    </source>
</reference>
<gene>
    <name evidence="1" type="ORF">SGODD07_00652</name>
</gene>
<dbReference type="AlphaFoldDB" id="A0A139N9I8"/>
<evidence type="ECO:0000313" key="1">
    <source>
        <dbReference type="EMBL" id="KXT72709.1"/>
    </source>
</evidence>
<name>A0A139N9I8_STRGN</name>